<keyword evidence="1" id="KW-1133">Transmembrane helix</keyword>
<evidence type="ECO:0000313" key="2">
    <source>
        <dbReference type="EMBL" id="OAD22607.1"/>
    </source>
</evidence>
<reference evidence="2 3" key="1">
    <citation type="submission" date="2016-05" db="EMBL/GenBank/DDBJ databases">
        <title>Single-cell genome of chain-forming Candidatus Thiomargarita nelsonii and comparison to other large sulfur-oxidizing bacteria.</title>
        <authorList>
            <person name="Winkel M."/>
            <person name="Salman V."/>
            <person name="Woyke T."/>
            <person name="Schulz-Vogt H."/>
            <person name="Richter M."/>
            <person name="Flood B."/>
            <person name="Bailey J."/>
            <person name="Amann R."/>
            <person name="Mussmann M."/>
        </authorList>
    </citation>
    <scope>NUCLEOTIDE SEQUENCE [LARGE SCALE GENOMIC DNA]</scope>
    <source>
        <strain evidence="2 3">THI036</strain>
    </source>
</reference>
<sequence length="136" mass="15281">MPLRSIALLAGLIPLFSVHAVYLISAIFEHVSWCVPYFEGCTSISKAGRHSPANYVFRATMIPWAVVLMIYWTLVCEWLIAMGDKKGLVNRAILYLGIIAAIFLILYATALGAEGQIYRLLRRYGVIIFFAFTYLA</sequence>
<dbReference type="Proteomes" id="UP000076962">
    <property type="component" value="Unassembled WGS sequence"/>
</dbReference>
<dbReference type="EMBL" id="LUTY01000838">
    <property type="protein sequence ID" value="OAD22607.1"/>
    <property type="molecule type" value="Genomic_DNA"/>
</dbReference>
<keyword evidence="3" id="KW-1185">Reference proteome</keyword>
<keyword evidence="1" id="KW-0812">Transmembrane</keyword>
<accession>A0A176S3U8</accession>
<organism evidence="2 3">
    <name type="scientific">Candidatus Thiomargarita nelsonii</name>
    <dbReference type="NCBI Taxonomy" id="1003181"/>
    <lineage>
        <taxon>Bacteria</taxon>
        <taxon>Pseudomonadati</taxon>
        <taxon>Pseudomonadota</taxon>
        <taxon>Gammaproteobacteria</taxon>
        <taxon>Thiotrichales</taxon>
        <taxon>Thiotrichaceae</taxon>
        <taxon>Thiomargarita</taxon>
    </lineage>
</organism>
<proteinExistence type="predicted"/>
<dbReference type="AlphaFoldDB" id="A0A176S3U8"/>
<feature type="transmembrane region" description="Helical" evidence="1">
    <location>
        <begin position="92"/>
        <end position="111"/>
    </location>
</feature>
<keyword evidence="1" id="KW-0472">Membrane</keyword>
<comment type="caution">
    <text evidence="2">The sequence shown here is derived from an EMBL/GenBank/DDBJ whole genome shotgun (WGS) entry which is preliminary data.</text>
</comment>
<evidence type="ECO:0000256" key="1">
    <source>
        <dbReference type="SAM" id="Phobius"/>
    </source>
</evidence>
<evidence type="ECO:0000313" key="3">
    <source>
        <dbReference type="Proteomes" id="UP000076962"/>
    </source>
</evidence>
<feature type="transmembrane region" description="Helical" evidence="1">
    <location>
        <begin position="61"/>
        <end position="80"/>
    </location>
</feature>
<name>A0A176S3U8_9GAMM</name>
<gene>
    <name evidence="2" type="ORF">THIOM_001578</name>
</gene>
<protein>
    <submittedName>
        <fullName evidence="2">Uncharacterized protein</fullName>
    </submittedName>
</protein>
<feature type="non-terminal residue" evidence="2">
    <location>
        <position position="136"/>
    </location>
</feature>